<dbReference type="SUPFAM" id="SSF48498">
    <property type="entry name" value="Tetracyclin repressor-like, C-terminal domain"/>
    <property type="match status" value="1"/>
</dbReference>
<dbReference type="InterPro" id="IPR050109">
    <property type="entry name" value="HTH-type_TetR-like_transc_reg"/>
</dbReference>
<dbReference type="Pfam" id="PF13305">
    <property type="entry name" value="TetR_C_33"/>
    <property type="match status" value="1"/>
</dbReference>
<dbReference type="AlphaFoldDB" id="A0A2T0M071"/>
<keyword evidence="1" id="KW-0805">Transcription regulation</keyword>
<dbReference type="PRINTS" id="PR00455">
    <property type="entry name" value="HTHTETR"/>
</dbReference>
<dbReference type="Proteomes" id="UP000238362">
    <property type="component" value="Unassembled WGS sequence"/>
</dbReference>
<dbReference type="PANTHER" id="PTHR30055:SF234">
    <property type="entry name" value="HTH-TYPE TRANSCRIPTIONAL REGULATOR BETI"/>
    <property type="match status" value="1"/>
</dbReference>
<feature type="domain" description="HTH tetR-type" evidence="5">
    <location>
        <begin position="3"/>
        <end position="63"/>
    </location>
</feature>
<evidence type="ECO:0000256" key="2">
    <source>
        <dbReference type="ARBA" id="ARBA00023125"/>
    </source>
</evidence>
<protein>
    <submittedName>
        <fullName evidence="6">TetR family transcriptional regulator</fullName>
    </submittedName>
</protein>
<dbReference type="SUPFAM" id="SSF46689">
    <property type="entry name" value="Homeodomain-like"/>
    <property type="match status" value="1"/>
</dbReference>
<keyword evidence="7" id="KW-1185">Reference proteome</keyword>
<dbReference type="InterPro" id="IPR009057">
    <property type="entry name" value="Homeodomain-like_sf"/>
</dbReference>
<evidence type="ECO:0000313" key="7">
    <source>
        <dbReference type="Proteomes" id="UP000238362"/>
    </source>
</evidence>
<dbReference type="OrthoDB" id="3173376at2"/>
<keyword evidence="2 4" id="KW-0238">DNA-binding</keyword>
<sequence length="188" mass="20240">MADDPRQRLIASATALLADEGVEAVTLRRIARAAGVSHGAPLRHFAGRTELLSAVASTGFAELRARGEDLPGVGPRERLLAACRAYVEFALENPAMFELMFRRDLVDPRQPELSRGTGAVREQFGELVARAQAGGWRADADGALLTASLWAAVHGLAELWLCGELSPDRIDDTLDITLQAYLPPARGQ</sequence>
<dbReference type="GO" id="GO:0000976">
    <property type="term" value="F:transcription cis-regulatory region binding"/>
    <property type="evidence" value="ECO:0007669"/>
    <property type="project" value="TreeGrafter"/>
</dbReference>
<dbReference type="InterPro" id="IPR025996">
    <property type="entry name" value="MT1864/Rv1816-like_C"/>
</dbReference>
<proteinExistence type="predicted"/>
<gene>
    <name evidence="6" type="ORF">B0I33_102119</name>
</gene>
<dbReference type="Gene3D" id="1.10.357.10">
    <property type="entry name" value="Tetracycline Repressor, domain 2"/>
    <property type="match status" value="1"/>
</dbReference>
<dbReference type="InterPro" id="IPR036271">
    <property type="entry name" value="Tet_transcr_reg_TetR-rel_C_sf"/>
</dbReference>
<dbReference type="EMBL" id="PVNH01000002">
    <property type="protein sequence ID" value="PRX50003.1"/>
    <property type="molecule type" value="Genomic_DNA"/>
</dbReference>
<evidence type="ECO:0000256" key="3">
    <source>
        <dbReference type="ARBA" id="ARBA00023163"/>
    </source>
</evidence>
<evidence type="ECO:0000259" key="5">
    <source>
        <dbReference type="PROSITE" id="PS50977"/>
    </source>
</evidence>
<evidence type="ECO:0000313" key="6">
    <source>
        <dbReference type="EMBL" id="PRX50003.1"/>
    </source>
</evidence>
<dbReference type="InterPro" id="IPR001647">
    <property type="entry name" value="HTH_TetR"/>
</dbReference>
<keyword evidence="3" id="KW-0804">Transcription</keyword>
<dbReference type="RefSeq" id="WP_106177137.1">
    <property type="nucleotide sequence ID" value="NZ_PVNH01000002.1"/>
</dbReference>
<organism evidence="6 7">
    <name type="scientific">Prauserella shujinwangii</name>
    <dbReference type="NCBI Taxonomy" id="1453103"/>
    <lineage>
        <taxon>Bacteria</taxon>
        <taxon>Bacillati</taxon>
        <taxon>Actinomycetota</taxon>
        <taxon>Actinomycetes</taxon>
        <taxon>Pseudonocardiales</taxon>
        <taxon>Pseudonocardiaceae</taxon>
        <taxon>Prauserella</taxon>
    </lineage>
</organism>
<comment type="caution">
    <text evidence="6">The sequence shown here is derived from an EMBL/GenBank/DDBJ whole genome shotgun (WGS) entry which is preliminary data.</text>
</comment>
<reference evidence="6 7" key="1">
    <citation type="submission" date="2018-03" db="EMBL/GenBank/DDBJ databases">
        <title>Genomic Encyclopedia of Type Strains, Phase III (KMG-III): the genomes of soil and plant-associated and newly described type strains.</title>
        <authorList>
            <person name="Whitman W."/>
        </authorList>
    </citation>
    <scope>NUCLEOTIDE SEQUENCE [LARGE SCALE GENOMIC DNA]</scope>
    <source>
        <strain evidence="6 7">CGMCC 4.7125</strain>
    </source>
</reference>
<dbReference type="PROSITE" id="PS50977">
    <property type="entry name" value="HTH_TETR_2"/>
    <property type="match status" value="1"/>
</dbReference>
<name>A0A2T0M071_9PSEU</name>
<dbReference type="PANTHER" id="PTHR30055">
    <property type="entry name" value="HTH-TYPE TRANSCRIPTIONAL REGULATOR RUTR"/>
    <property type="match status" value="1"/>
</dbReference>
<accession>A0A2T0M071</accession>
<feature type="DNA-binding region" description="H-T-H motif" evidence="4">
    <location>
        <begin position="26"/>
        <end position="45"/>
    </location>
</feature>
<dbReference type="Pfam" id="PF00440">
    <property type="entry name" value="TetR_N"/>
    <property type="match status" value="1"/>
</dbReference>
<dbReference type="GO" id="GO:0003700">
    <property type="term" value="F:DNA-binding transcription factor activity"/>
    <property type="evidence" value="ECO:0007669"/>
    <property type="project" value="TreeGrafter"/>
</dbReference>
<evidence type="ECO:0000256" key="1">
    <source>
        <dbReference type="ARBA" id="ARBA00023015"/>
    </source>
</evidence>
<evidence type="ECO:0000256" key="4">
    <source>
        <dbReference type="PROSITE-ProRule" id="PRU00335"/>
    </source>
</evidence>